<accession>A0AA88PBT7</accession>
<dbReference type="EMBL" id="JAUYZG010000017">
    <property type="protein sequence ID" value="KAK2884202.1"/>
    <property type="molecule type" value="Genomic_DNA"/>
</dbReference>
<protein>
    <submittedName>
        <fullName evidence="1">Uncharacterized protein</fullName>
    </submittedName>
</protein>
<evidence type="ECO:0000313" key="2">
    <source>
        <dbReference type="Proteomes" id="UP001187343"/>
    </source>
</evidence>
<sequence>MYHVSCVRRCVSVDSPLADIKDNTAGLGTLSDPDSKSLTTFRLQKRHAFLQMLTRRRRTKVLQVWNDMTVLQAQSSGCAALHRM</sequence>
<name>A0AA88PBT7_9TELE</name>
<dbReference type="Proteomes" id="UP001187343">
    <property type="component" value="Unassembled WGS sequence"/>
</dbReference>
<dbReference type="AlphaFoldDB" id="A0AA88PBT7"/>
<comment type="caution">
    <text evidence="1">The sequence shown here is derived from an EMBL/GenBank/DDBJ whole genome shotgun (WGS) entry which is preliminary data.</text>
</comment>
<proteinExistence type="predicted"/>
<keyword evidence="2" id="KW-1185">Reference proteome</keyword>
<organism evidence="1 2">
    <name type="scientific">Cirrhinus molitorella</name>
    <name type="common">mud carp</name>
    <dbReference type="NCBI Taxonomy" id="172907"/>
    <lineage>
        <taxon>Eukaryota</taxon>
        <taxon>Metazoa</taxon>
        <taxon>Chordata</taxon>
        <taxon>Craniata</taxon>
        <taxon>Vertebrata</taxon>
        <taxon>Euteleostomi</taxon>
        <taxon>Actinopterygii</taxon>
        <taxon>Neopterygii</taxon>
        <taxon>Teleostei</taxon>
        <taxon>Ostariophysi</taxon>
        <taxon>Cypriniformes</taxon>
        <taxon>Cyprinidae</taxon>
        <taxon>Labeoninae</taxon>
        <taxon>Labeonini</taxon>
        <taxon>Cirrhinus</taxon>
    </lineage>
</organism>
<evidence type="ECO:0000313" key="1">
    <source>
        <dbReference type="EMBL" id="KAK2884202.1"/>
    </source>
</evidence>
<reference evidence="1" key="1">
    <citation type="submission" date="2023-08" db="EMBL/GenBank/DDBJ databases">
        <title>Chromosome-level Genome Assembly of mud carp (Cirrhinus molitorella).</title>
        <authorList>
            <person name="Liu H."/>
        </authorList>
    </citation>
    <scope>NUCLEOTIDE SEQUENCE</scope>
    <source>
        <strain evidence="1">Prfri</strain>
        <tissue evidence="1">Muscle</tissue>
    </source>
</reference>
<gene>
    <name evidence="1" type="ORF">Q8A67_017839</name>
</gene>